<dbReference type="Gene3D" id="1.10.510.10">
    <property type="entry name" value="Transferase(Phosphotransferase) domain 1"/>
    <property type="match status" value="1"/>
</dbReference>
<keyword evidence="8" id="KW-1185">Reference proteome</keyword>
<evidence type="ECO:0000256" key="5">
    <source>
        <dbReference type="SAM" id="SignalP"/>
    </source>
</evidence>
<keyword evidence="2 3" id="KW-0067">ATP-binding</keyword>
<dbReference type="SUPFAM" id="SSF56112">
    <property type="entry name" value="Protein kinase-like (PK-like)"/>
    <property type="match status" value="1"/>
</dbReference>
<evidence type="ECO:0000256" key="1">
    <source>
        <dbReference type="ARBA" id="ARBA00022741"/>
    </source>
</evidence>
<keyword evidence="5" id="KW-0732">Signal</keyword>
<sequence>MFSWPLSCVLYLLTLSRCSTAPTCLCTNCSSRMPRGGGSRSGGGRSYVDNAMNRSLGRVGMPVGSMVVSKGSSASSSGAGFFGSSSSDSGRTYVDNSMNRNLGRVGMPVGSMPVSKSSSGSSSSSKTYVDNEYNRRLGRVGMEHGSMVVSRDSGGGSSSGTKHYVDNSANRSLGRVGLPYGACGEEVRVYKDNPFNRKLGRVGLPIGAAVKSKSGSLELKLYADNPENRRLGRAGFPLGSRPKGSFSGSKRTYCDNYLNRQLGRVGKELGTEPVTCSKETEWLHKAYIRYRENPDEDIDYRNLPALPEEVEEDAIEKLMHLINRLQIEREWRETEKQTKPVPKTSDDLLSYSGPILEFSDIKLGKIIGRGGFGVVHYGKYKDSVVAVKKLHVMRVSKRRQKEFIDEVNILSKLDNPFIVKFIGACTTTPDLCIVLEYMQMSLHEALHVDCADLADFTDGDRLMMITQTLAGLEYLHEKKVAHCDIKSRNVLIDHDGEKFTVAKLTDFGLSMMKNETETSQSSNSELVRHIGTPRYSSPEVLRGELMNLDQMKMSDMYSYGLVVFEIVCEEEPFPNLSTAQLRTQVGEKNMYPIFPDDIHPNVHLAAKLLGCWDRKPEKRPTATDFLKVMNRISCVYEKLD</sequence>
<dbReference type="PROSITE" id="PS00108">
    <property type="entry name" value="PROTEIN_KINASE_ST"/>
    <property type="match status" value="1"/>
</dbReference>
<dbReference type="InterPro" id="IPR011009">
    <property type="entry name" value="Kinase-like_dom_sf"/>
</dbReference>
<organism evidence="7 8">
    <name type="scientific">Magallana gigas</name>
    <name type="common">Pacific oyster</name>
    <name type="synonym">Crassostrea gigas</name>
    <dbReference type="NCBI Taxonomy" id="29159"/>
    <lineage>
        <taxon>Eukaryota</taxon>
        <taxon>Metazoa</taxon>
        <taxon>Spiralia</taxon>
        <taxon>Lophotrochozoa</taxon>
        <taxon>Mollusca</taxon>
        <taxon>Bivalvia</taxon>
        <taxon>Autobranchia</taxon>
        <taxon>Pteriomorphia</taxon>
        <taxon>Ostreida</taxon>
        <taxon>Ostreoidea</taxon>
        <taxon>Ostreidae</taxon>
        <taxon>Magallana</taxon>
    </lineage>
</organism>
<reference evidence="7" key="1">
    <citation type="submission" date="2022-08" db="UniProtKB">
        <authorList>
            <consortium name="EnsemblMetazoa"/>
        </authorList>
    </citation>
    <scope>IDENTIFICATION</scope>
    <source>
        <strain evidence="7">05x7-T-G4-1.051#20</strain>
    </source>
</reference>
<dbReference type="PROSITE" id="PS50011">
    <property type="entry name" value="PROTEIN_KINASE_DOM"/>
    <property type="match status" value="1"/>
</dbReference>
<dbReference type="InterPro" id="IPR051681">
    <property type="entry name" value="Ser/Thr_Kinases-Pseudokinases"/>
</dbReference>
<dbReference type="Gene3D" id="3.30.200.20">
    <property type="entry name" value="Phosphorylase Kinase, domain 1"/>
    <property type="match status" value="1"/>
</dbReference>
<evidence type="ECO:0000313" key="7">
    <source>
        <dbReference type="EnsemblMetazoa" id="G2202.7:cds"/>
    </source>
</evidence>
<accession>A0A8W8K1H9</accession>
<dbReference type="InterPro" id="IPR017441">
    <property type="entry name" value="Protein_kinase_ATP_BS"/>
</dbReference>
<dbReference type="SMART" id="SM00220">
    <property type="entry name" value="S_TKc"/>
    <property type="match status" value="1"/>
</dbReference>
<keyword evidence="1 3" id="KW-0547">Nucleotide-binding</keyword>
<evidence type="ECO:0000256" key="4">
    <source>
        <dbReference type="SAM" id="MobiDB-lite"/>
    </source>
</evidence>
<feature type="binding site" evidence="3">
    <location>
        <position position="389"/>
    </location>
    <ligand>
        <name>ATP</name>
        <dbReference type="ChEBI" id="CHEBI:30616"/>
    </ligand>
</feature>
<evidence type="ECO:0000313" key="8">
    <source>
        <dbReference type="Proteomes" id="UP000005408"/>
    </source>
</evidence>
<evidence type="ECO:0000259" key="6">
    <source>
        <dbReference type="PROSITE" id="PS50011"/>
    </source>
</evidence>
<evidence type="ECO:0000256" key="3">
    <source>
        <dbReference type="PROSITE-ProRule" id="PRU10141"/>
    </source>
</evidence>
<dbReference type="GO" id="GO:0004674">
    <property type="term" value="F:protein serine/threonine kinase activity"/>
    <property type="evidence" value="ECO:0007669"/>
    <property type="project" value="TreeGrafter"/>
</dbReference>
<dbReference type="InterPro" id="IPR008271">
    <property type="entry name" value="Ser/Thr_kinase_AS"/>
</dbReference>
<dbReference type="PANTHER" id="PTHR44329:SF298">
    <property type="entry name" value="MIXED LINEAGE KINASE DOMAIN-LIKE PROTEIN"/>
    <property type="match status" value="1"/>
</dbReference>
<dbReference type="EnsemblMetazoa" id="G2202.7">
    <property type="protein sequence ID" value="G2202.7:cds"/>
    <property type="gene ID" value="G2202"/>
</dbReference>
<dbReference type="Pfam" id="PF00069">
    <property type="entry name" value="Pkinase"/>
    <property type="match status" value="1"/>
</dbReference>
<dbReference type="InterPro" id="IPR000719">
    <property type="entry name" value="Prot_kinase_dom"/>
</dbReference>
<dbReference type="PANTHER" id="PTHR44329">
    <property type="entry name" value="SERINE/THREONINE-PROTEIN KINASE TNNI3K-RELATED"/>
    <property type="match status" value="1"/>
</dbReference>
<feature type="domain" description="Protein kinase" evidence="6">
    <location>
        <begin position="361"/>
        <end position="632"/>
    </location>
</feature>
<dbReference type="PROSITE" id="PS00107">
    <property type="entry name" value="PROTEIN_KINASE_ATP"/>
    <property type="match status" value="1"/>
</dbReference>
<feature type="chain" id="PRO_5036460736" description="Protein kinase domain-containing protein" evidence="5">
    <location>
        <begin position="21"/>
        <end position="640"/>
    </location>
</feature>
<feature type="compositionally biased region" description="Low complexity" evidence="4">
    <location>
        <begin position="107"/>
        <end position="126"/>
    </location>
</feature>
<protein>
    <recommendedName>
        <fullName evidence="6">Protein kinase domain-containing protein</fullName>
    </recommendedName>
</protein>
<dbReference type="AlphaFoldDB" id="A0A8W8K1H9"/>
<feature type="signal peptide" evidence="5">
    <location>
        <begin position="1"/>
        <end position="20"/>
    </location>
</feature>
<evidence type="ECO:0000256" key="2">
    <source>
        <dbReference type="ARBA" id="ARBA00022840"/>
    </source>
</evidence>
<dbReference type="GO" id="GO:0005524">
    <property type="term" value="F:ATP binding"/>
    <property type="evidence" value="ECO:0007669"/>
    <property type="project" value="UniProtKB-UniRule"/>
</dbReference>
<name>A0A8W8K1H9_MAGGI</name>
<feature type="region of interest" description="Disordered" evidence="4">
    <location>
        <begin position="104"/>
        <end position="128"/>
    </location>
</feature>
<dbReference type="Proteomes" id="UP000005408">
    <property type="component" value="Unassembled WGS sequence"/>
</dbReference>
<proteinExistence type="predicted"/>